<dbReference type="FunCoup" id="A9US58">
    <property type="interactions" value="1076"/>
</dbReference>
<dbReference type="RefSeq" id="XP_001743009.1">
    <property type="nucleotide sequence ID" value="XM_001742957.1"/>
</dbReference>
<evidence type="ECO:0000256" key="3">
    <source>
        <dbReference type="ARBA" id="ARBA00023274"/>
    </source>
</evidence>
<dbReference type="Pfam" id="PF03297">
    <property type="entry name" value="Ribosomal_S25"/>
    <property type="match status" value="1"/>
</dbReference>
<accession>A9US58</accession>
<dbReference type="InParanoid" id="A9US58"/>
<dbReference type="GO" id="GO:0003735">
    <property type="term" value="F:structural constituent of ribosome"/>
    <property type="evidence" value="ECO:0000318"/>
    <property type="project" value="GO_Central"/>
</dbReference>
<evidence type="ECO:0000313" key="6">
    <source>
        <dbReference type="Proteomes" id="UP000001357"/>
    </source>
</evidence>
<dbReference type="EMBL" id="CH991544">
    <property type="protein sequence ID" value="EDQ91723.1"/>
    <property type="molecule type" value="Genomic_DNA"/>
</dbReference>
<dbReference type="OMA" id="GNTKGGH"/>
<evidence type="ECO:0000256" key="2">
    <source>
        <dbReference type="ARBA" id="ARBA00022980"/>
    </source>
</evidence>
<dbReference type="GO" id="GO:0022627">
    <property type="term" value="C:cytosolic small ribosomal subunit"/>
    <property type="evidence" value="ECO:0000318"/>
    <property type="project" value="GO_Central"/>
</dbReference>
<feature type="non-terminal residue" evidence="5">
    <location>
        <position position="1"/>
    </location>
</feature>
<reference evidence="5 6" key="1">
    <citation type="journal article" date="2008" name="Nature">
        <title>The genome of the choanoflagellate Monosiga brevicollis and the origin of metazoans.</title>
        <authorList>
            <consortium name="JGI Sequencing"/>
            <person name="King N."/>
            <person name="Westbrook M.J."/>
            <person name="Young S.L."/>
            <person name="Kuo A."/>
            <person name="Abedin M."/>
            <person name="Chapman J."/>
            <person name="Fairclough S."/>
            <person name="Hellsten U."/>
            <person name="Isogai Y."/>
            <person name="Letunic I."/>
            <person name="Marr M."/>
            <person name="Pincus D."/>
            <person name="Putnam N."/>
            <person name="Rokas A."/>
            <person name="Wright K.J."/>
            <person name="Zuzow R."/>
            <person name="Dirks W."/>
            <person name="Good M."/>
            <person name="Goodstein D."/>
            <person name="Lemons D."/>
            <person name="Li W."/>
            <person name="Lyons J.B."/>
            <person name="Morris A."/>
            <person name="Nichols S."/>
            <person name="Richter D.J."/>
            <person name="Salamov A."/>
            <person name="Bork P."/>
            <person name="Lim W.A."/>
            <person name="Manning G."/>
            <person name="Miller W.T."/>
            <person name="McGinnis W."/>
            <person name="Shapiro H."/>
            <person name="Tjian R."/>
            <person name="Grigoriev I.V."/>
            <person name="Rokhsar D."/>
        </authorList>
    </citation>
    <scope>NUCLEOTIDE SEQUENCE [LARGE SCALE GENOMIC DNA]</scope>
    <source>
        <strain evidence="6">MX1 / ATCC 50154</strain>
    </source>
</reference>
<dbReference type="FunFam" id="3.30.63.20:FF:000001">
    <property type="entry name" value="40S ribosomal protein S25"/>
    <property type="match status" value="1"/>
</dbReference>
<dbReference type="PANTHER" id="PTHR12850">
    <property type="entry name" value="40S RIBOSOMAL PROTEIN S25"/>
    <property type="match status" value="1"/>
</dbReference>
<name>A9US58_MONBE</name>
<comment type="similarity">
    <text evidence="1 4">Belongs to the eukaryotic ribosomal protein eS25 family.</text>
</comment>
<proteinExistence type="inferred from homology"/>
<evidence type="ECO:0000256" key="4">
    <source>
        <dbReference type="RuleBase" id="RU366057"/>
    </source>
</evidence>
<evidence type="ECO:0000313" key="5">
    <source>
        <dbReference type="EMBL" id="EDQ91723.1"/>
    </source>
</evidence>
<dbReference type="InterPro" id="IPR004977">
    <property type="entry name" value="Ribosomal_eS25"/>
</dbReference>
<dbReference type="Gene3D" id="3.30.63.20">
    <property type="match status" value="1"/>
</dbReference>
<organism evidence="5 6">
    <name type="scientific">Monosiga brevicollis</name>
    <name type="common">Choanoflagellate</name>
    <dbReference type="NCBI Taxonomy" id="81824"/>
    <lineage>
        <taxon>Eukaryota</taxon>
        <taxon>Choanoflagellata</taxon>
        <taxon>Craspedida</taxon>
        <taxon>Salpingoecidae</taxon>
        <taxon>Monosiga</taxon>
    </lineage>
</organism>
<keyword evidence="6" id="KW-1185">Reference proteome</keyword>
<protein>
    <recommendedName>
        <fullName evidence="4">40S ribosomal protein S25</fullName>
    </recommendedName>
</protein>
<keyword evidence="2 4" id="KW-0689">Ribosomal protein</keyword>
<dbReference type="eggNOG" id="KOG1767">
    <property type="taxonomic scope" value="Eukaryota"/>
</dbReference>
<keyword evidence="3 4" id="KW-0687">Ribonucleoprotein</keyword>
<dbReference type="Proteomes" id="UP000001357">
    <property type="component" value="Unassembled WGS sequence"/>
</dbReference>
<dbReference type="AlphaFoldDB" id="A9US58"/>
<dbReference type="KEGG" id="mbr:MONBRDRAFT_14336"/>
<gene>
    <name evidence="5" type="ORF">MONBRDRAFT_14336</name>
</gene>
<dbReference type="STRING" id="81824.A9US58"/>
<dbReference type="GeneID" id="5888212"/>
<sequence>WSKGKSRDKLNNAPLLNKEQQDRLLKEIPVSRLITPSTVSDRLKIKASLARRAIADLIKKDLIKPVVMHHGQIICTRNTQ</sequence>
<evidence type="ECO:0000256" key="1">
    <source>
        <dbReference type="ARBA" id="ARBA00009106"/>
    </source>
</evidence>